<name>A0A5B8MHG3_9CHLO</name>
<keyword evidence="2" id="KW-1185">Reference proteome</keyword>
<proteinExistence type="predicted"/>
<sequence>MATTVSLRKNFKASGKATGASARCPVRSGRVANAPRSPARRAVLEPESTVQYVDDPGTAGSGSELFSVVDEEKTLAASAFPIRPDELIRLTKEFLVLNNGCDKPEILADDFTFAGPVVGPIGKAGFLQAFSGFQVGDAFPDMKANAYNFHVDPFEGNRVWFSTRAVGTHTGVLAGSIQPTGKKVYSPPQASSVTFNEQGQATQLTAGYVMDRNVGNTDGLGGVFGLMWAVGKSPFKFFPEGRPWKPSLRYRLFIFISGFFAKLKK</sequence>
<evidence type="ECO:0000313" key="1">
    <source>
        <dbReference type="EMBL" id="QDZ20078.1"/>
    </source>
</evidence>
<accession>A0A5B8MHG3</accession>
<dbReference type="AlphaFoldDB" id="A0A5B8MHG3"/>
<organism evidence="1 2">
    <name type="scientific">Chloropicon primus</name>
    <dbReference type="NCBI Taxonomy" id="1764295"/>
    <lineage>
        <taxon>Eukaryota</taxon>
        <taxon>Viridiplantae</taxon>
        <taxon>Chlorophyta</taxon>
        <taxon>Chloropicophyceae</taxon>
        <taxon>Chloropicales</taxon>
        <taxon>Chloropicaceae</taxon>
        <taxon>Chloropicon</taxon>
    </lineage>
</organism>
<dbReference type="InterPro" id="IPR032710">
    <property type="entry name" value="NTF2-like_dom_sf"/>
</dbReference>
<gene>
    <name evidence="1" type="ORF">A3770_03p25960</name>
</gene>
<dbReference type="Proteomes" id="UP000316726">
    <property type="component" value="Chromosome 3"/>
</dbReference>
<dbReference type="SUPFAM" id="SSF54427">
    <property type="entry name" value="NTF2-like"/>
    <property type="match status" value="1"/>
</dbReference>
<evidence type="ECO:0000313" key="2">
    <source>
        <dbReference type="Proteomes" id="UP000316726"/>
    </source>
</evidence>
<dbReference type="OrthoDB" id="199820at2759"/>
<reference evidence="1 2" key="1">
    <citation type="submission" date="2018-07" db="EMBL/GenBank/DDBJ databases">
        <title>The complete nuclear genome of the prasinophyte Chloropicon primus (CCMP1205).</title>
        <authorList>
            <person name="Pombert J.-F."/>
            <person name="Otis C."/>
            <person name="Turmel M."/>
            <person name="Lemieux C."/>
        </authorList>
    </citation>
    <scope>NUCLEOTIDE SEQUENCE [LARGE SCALE GENOMIC DNA]</scope>
    <source>
        <strain evidence="1 2">CCMP1205</strain>
    </source>
</reference>
<dbReference type="Gene3D" id="3.10.450.50">
    <property type="match status" value="1"/>
</dbReference>
<dbReference type="EMBL" id="CP031036">
    <property type="protein sequence ID" value="QDZ20078.1"/>
    <property type="molecule type" value="Genomic_DNA"/>
</dbReference>
<protein>
    <submittedName>
        <fullName evidence="1">Uncharacterized protein</fullName>
    </submittedName>
</protein>